<reference evidence="3 4" key="1">
    <citation type="journal article" date="2017" name="Genome Med.">
        <title>A novel Ruminococcus gnavus clade enriched in inflammatory bowel disease patients.</title>
        <authorList>
            <person name="Hall A.B."/>
            <person name="Yassour M."/>
            <person name="Sauk J."/>
            <person name="Garner A."/>
            <person name="Jiang X."/>
            <person name="Arthur T."/>
            <person name="Lagoudas G.K."/>
            <person name="Vatanen T."/>
            <person name="Fornelos N."/>
            <person name="Wilson R."/>
            <person name="Bertha M."/>
            <person name="Cohen M."/>
            <person name="Garber J."/>
            <person name="Khalili H."/>
            <person name="Gevers D."/>
            <person name="Ananthakrishnan A.N."/>
            <person name="Kugathasan S."/>
            <person name="Lander E.S."/>
            <person name="Blainey P."/>
            <person name="Vlamakis H."/>
            <person name="Xavier R.J."/>
            <person name="Huttenhower C."/>
        </authorList>
    </citation>
    <scope>NUCLEOTIDE SEQUENCE [LARGE SCALE GENOMIC DNA]</scope>
    <source>
        <strain evidence="2 3">RJX1124</strain>
        <strain evidence="1 4">RJX1125</strain>
    </source>
</reference>
<dbReference type="RefSeq" id="WP_101870106.1">
    <property type="nucleotide sequence ID" value="NZ_CP176629.1"/>
</dbReference>
<accession>A0A2N5PH23</accession>
<comment type="caution">
    <text evidence="2">The sequence shown here is derived from an EMBL/GenBank/DDBJ whole genome shotgun (WGS) entry which is preliminary data.</text>
</comment>
<sequence length="237" mass="28026">MIKIAIVYQKETKLLEDIRKKIRKEAYQSDNISAIYEYSTIEAFHKANERSLMDIVFLEDTIDNCGLTTAKYIRETGQETSLYFFGTSINRAFYGYEYKASHYLTEKEQVESLNIYQHFFGKYFSKKTIFLFDQNMDSAWAMCLSEVVYIDLRTGDIYTERGEKKSGYILTEKALETIQKKPAFLKISGEYLINQDFIIDVIKPMIYLYRNKNILCVEKELDTLQEFLWNMGRKEIL</sequence>
<evidence type="ECO:0000313" key="2">
    <source>
        <dbReference type="EMBL" id="PLT74449.1"/>
    </source>
</evidence>
<evidence type="ECO:0000313" key="1">
    <source>
        <dbReference type="EMBL" id="PLT71079.1"/>
    </source>
</evidence>
<dbReference type="AlphaFoldDB" id="A0A2N5PH23"/>
<evidence type="ECO:0000313" key="3">
    <source>
        <dbReference type="Proteomes" id="UP000234891"/>
    </source>
</evidence>
<gene>
    <name evidence="1" type="ORF">CDL23_15405</name>
    <name evidence="2" type="ORF">CDL26_02560</name>
</gene>
<protein>
    <submittedName>
        <fullName evidence="2">Uncharacterized protein</fullName>
    </submittedName>
</protein>
<dbReference type="EMBL" id="NIHS01000003">
    <property type="protein sequence ID" value="PLT74449.1"/>
    <property type="molecule type" value="Genomic_DNA"/>
</dbReference>
<organism evidence="2 3">
    <name type="scientific">Mediterraneibacter gnavus</name>
    <name type="common">Ruminococcus gnavus</name>
    <dbReference type="NCBI Taxonomy" id="33038"/>
    <lineage>
        <taxon>Bacteria</taxon>
        <taxon>Bacillati</taxon>
        <taxon>Bacillota</taxon>
        <taxon>Clostridia</taxon>
        <taxon>Lachnospirales</taxon>
        <taxon>Lachnospiraceae</taxon>
        <taxon>Mediterraneibacter</taxon>
    </lineage>
</organism>
<dbReference type="EMBL" id="NIHT01000042">
    <property type="protein sequence ID" value="PLT71079.1"/>
    <property type="molecule type" value="Genomic_DNA"/>
</dbReference>
<dbReference type="Proteomes" id="UP000234891">
    <property type="component" value="Unassembled WGS sequence"/>
</dbReference>
<evidence type="ECO:0000313" key="4">
    <source>
        <dbReference type="Proteomes" id="UP000235093"/>
    </source>
</evidence>
<dbReference type="Proteomes" id="UP000235093">
    <property type="component" value="Unassembled WGS sequence"/>
</dbReference>
<proteinExistence type="predicted"/>
<name>A0A2N5PH23_MEDGN</name>